<keyword evidence="2" id="KW-1185">Reference proteome</keyword>
<accession>A0A0M7AZR7</accession>
<evidence type="ECO:0000313" key="2">
    <source>
        <dbReference type="Proteomes" id="UP000049983"/>
    </source>
</evidence>
<dbReference type="Proteomes" id="UP000049983">
    <property type="component" value="Unassembled WGS sequence"/>
</dbReference>
<gene>
    <name evidence="1" type="ORF">LA5096_06084</name>
</gene>
<name>A0A0M7AZR7_9HYPH</name>
<proteinExistence type="predicted"/>
<reference evidence="2" key="1">
    <citation type="submission" date="2015-07" db="EMBL/GenBank/DDBJ databases">
        <authorList>
            <person name="Rodrigo-Torres Lidia"/>
            <person name="Arahal R.David."/>
        </authorList>
    </citation>
    <scope>NUCLEOTIDE SEQUENCE [LARGE SCALE GENOMIC DNA]</scope>
    <source>
        <strain evidence="2">CECT 5096</strain>
    </source>
</reference>
<organism evidence="1 2">
    <name type="scientific">Roseibium album</name>
    <dbReference type="NCBI Taxonomy" id="311410"/>
    <lineage>
        <taxon>Bacteria</taxon>
        <taxon>Pseudomonadati</taxon>
        <taxon>Pseudomonadota</taxon>
        <taxon>Alphaproteobacteria</taxon>
        <taxon>Hyphomicrobiales</taxon>
        <taxon>Stappiaceae</taxon>
        <taxon>Roseibium</taxon>
    </lineage>
</organism>
<evidence type="ECO:0008006" key="3">
    <source>
        <dbReference type="Google" id="ProtNLM"/>
    </source>
</evidence>
<dbReference type="EMBL" id="CXWC01000017">
    <property type="protein sequence ID" value="CTQ79223.1"/>
    <property type="molecule type" value="Genomic_DNA"/>
</dbReference>
<evidence type="ECO:0000313" key="1">
    <source>
        <dbReference type="EMBL" id="CTQ79223.1"/>
    </source>
</evidence>
<protein>
    <recommendedName>
        <fullName evidence="3">DUF1284 domain-containing protein</fullName>
    </recommendedName>
</protein>
<dbReference type="Pfam" id="PF06935">
    <property type="entry name" value="DUF1284"/>
    <property type="match status" value="1"/>
</dbReference>
<sequence>MYFEIREPPCKSDAPPQVNRLTLYQDAIRQPSRRFSVRSNVGLGLTRIYCHKPGMTISIRPHHLLCMLTYLGKGYTPQFVVNYDKIVERINSGEAIKIVNGPDDICKPMLPEADCHCHNENVLGRDAHALSQIVPVIGEDVGAGHILRLSPERISKLRSRFRKGTLRAACSGCQWQEFCTSIAENNFRHCRLTGAASSKKNESSDDA</sequence>
<dbReference type="AlphaFoldDB" id="A0A0M7AZR7"/>
<dbReference type="STRING" id="311410.LA5095_05834"/>
<dbReference type="InterPro" id="IPR009702">
    <property type="entry name" value="DUF1284"/>
</dbReference>